<keyword evidence="2" id="KW-1185">Reference proteome</keyword>
<proteinExistence type="predicted"/>
<accession>A0A0N0RX92</accession>
<gene>
    <name evidence="1" type="ORF">ACN38_g12992</name>
</gene>
<name>A0A0N0RX92_9EURO</name>
<organism evidence="1 2">
    <name type="scientific">Penicillium nordicum</name>
    <dbReference type="NCBI Taxonomy" id="229535"/>
    <lineage>
        <taxon>Eukaryota</taxon>
        <taxon>Fungi</taxon>
        <taxon>Dikarya</taxon>
        <taxon>Ascomycota</taxon>
        <taxon>Pezizomycotina</taxon>
        <taxon>Eurotiomycetes</taxon>
        <taxon>Eurotiomycetidae</taxon>
        <taxon>Eurotiales</taxon>
        <taxon>Aspergillaceae</taxon>
        <taxon>Penicillium</taxon>
    </lineage>
</organism>
<comment type="caution">
    <text evidence="1">The sequence shown here is derived from an EMBL/GenBank/DDBJ whole genome shotgun (WGS) entry which is preliminary data.</text>
</comment>
<dbReference type="OrthoDB" id="4368470at2759"/>
<evidence type="ECO:0000313" key="1">
    <source>
        <dbReference type="EMBL" id="KOS36279.1"/>
    </source>
</evidence>
<protein>
    <submittedName>
        <fullName evidence="1">Uncharacterized protein</fullName>
    </submittedName>
</protein>
<dbReference type="EMBL" id="LHQQ01000528">
    <property type="protein sequence ID" value="KOS36279.1"/>
    <property type="molecule type" value="Genomic_DNA"/>
</dbReference>
<dbReference type="AlphaFoldDB" id="A0A0N0RX92"/>
<dbReference type="Proteomes" id="UP000037696">
    <property type="component" value="Unassembled WGS sequence"/>
</dbReference>
<evidence type="ECO:0000313" key="2">
    <source>
        <dbReference type="Proteomes" id="UP000037696"/>
    </source>
</evidence>
<reference evidence="1 2" key="1">
    <citation type="submission" date="2015-08" db="EMBL/GenBank/DDBJ databases">
        <title>Genome sequencing of Penicillium nordicum.</title>
        <authorList>
            <person name="Nguyen H.D."/>
            <person name="Seifert K.A."/>
        </authorList>
    </citation>
    <scope>NUCLEOTIDE SEQUENCE [LARGE SCALE GENOMIC DNA]</scope>
    <source>
        <strain evidence="1 2">DAOMC 185683</strain>
    </source>
</reference>
<sequence length="145" mass="16858">MLLYVFGFIFCFVQKVVLLPYNIRFSPYETGDLTTFEQEQLEVLVGTTLQFPSGPYITSRKEPDLFIRCNSDILPSFAIECGWTSFLSLPFFLSRVYNINSLRVNILSYVAYIPSDKPSIQFGFTLDLIQFQFRFNSDSIHFRSL</sequence>